<accession>A0A9R1AGJ0</accession>
<reference evidence="2 3" key="1">
    <citation type="submission" date="2017-09" db="EMBL/GenBank/DDBJ databases">
        <authorList>
            <consortium name="International Durum Wheat Genome Sequencing Consortium (IDWGSC)"/>
            <person name="Milanesi L."/>
        </authorList>
    </citation>
    <scope>NUCLEOTIDE SEQUENCE [LARGE SCALE GENOMIC DNA]</scope>
    <source>
        <strain evidence="3">cv. Svevo</strain>
    </source>
</reference>
<dbReference type="Pfam" id="PF03478">
    <property type="entry name" value="Beta-prop_KIB1-4"/>
    <property type="match status" value="1"/>
</dbReference>
<gene>
    <name evidence="2" type="ORF">TRITD_5Bv1G016270</name>
</gene>
<dbReference type="PANTHER" id="PTHR33127">
    <property type="entry name" value="TRANSMEMBRANE PROTEIN"/>
    <property type="match status" value="1"/>
</dbReference>
<keyword evidence="3" id="KW-1185">Reference proteome</keyword>
<dbReference type="EMBL" id="LT934120">
    <property type="protein sequence ID" value="VAI27085.1"/>
    <property type="molecule type" value="Genomic_DNA"/>
</dbReference>
<dbReference type="AlphaFoldDB" id="A0A9R1AGJ0"/>
<dbReference type="Proteomes" id="UP000324705">
    <property type="component" value="Chromosome 5B"/>
</dbReference>
<evidence type="ECO:0000313" key="2">
    <source>
        <dbReference type="EMBL" id="VAI27085.1"/>
    </source>
</evidence>
<name>A0A9R1AGJ0_TRITD</name>
<dbReference type="Gramene" id="TRITD5Bv1G016270.1">
    <property type="protein sequence ID" value="TRITD5Bv1G016270.1"/>
    <property type="gene ID" value="TRITD5Bv1G016270"/>
</dbReference>
<proteinExistence type="predicted"/>
<dbReference type="OMA" id="PCKDISG"/>
<dbReference type="PANTHER" id="PTHR33127:SF36">
    <property type="entry name" value="CNH DOMAIN-CONTAINING PROTEIN"/>
    <property type="match status" value="1"/>
</dbReference>
<sequence>MELPAPMPVTLPLPLPCLVVDHDGAGGEPCTTLLDVSKGEHQHQYHACDGDAHALLRNRRRWMTPHGWVLSCDPSTLATFLWSPQTTEKIDLPPLTPGQEIPLHSSCSLSGKPTAAGFTVVAVEPEKTAVWYCHVGGNASDRPGWVRYEYDVGSVTFPVVNDRRIQGKKFITRLTAVGGKFYFFKSHDELGVLEFSPAPLHSSVPVRAVERPPGTTCMAPSFVELGGELYLASAFLHYDSGGATSVLGCGVYKLDLAGKRWCKVSDIGDRAFLMCPLYFSGCCSATASGLRPNCVYWMGLCDDDLLRVFDIDGDEGTHGVHDPCKDISGPNRNAVWMLPSDEP</sequence>
<organism evidence="2 3">
    <name type="scientific">Triticum turgidum subsp. durum</name>
    <name type="common">Durum wheat</name>
    <name type="synonym">Triticum durum</name>
    <dbReference type="NCBI Taxonomy" id="4567"/>
    <lineage>
        <taxon>Eukaryota</taxon>
        <taxon>Viridiplantae</taxon>
        <taxon>Streptophyta</taxon>
        <taxon>Embryophyta</taxon>
        <taxon>Tracheophyta</taxon>
        <taxon>Spermatophyta</taxon>
        <taxon>Magnoliopsida</taxon>
        <taxon>Liliopsida</taxon>
        <taxon>Poales</taxon>
        <taxon>Poaceae</taxon>
        <taxon>BOP clade</taxon>
        <taxon>Pooideae</taxon>
        <taxon>Triticodae</taxon>
        <taxon>Triticeae</taxon>
        <taxon>Triticinae</taxon>
        <taxon>Triticum</taxon>
    </lineage>
</organism>
<feature type="domain" description="KIB1-4 beta-propeller" evidence="1">
    <location>
        <begin position="55"/>
        <end position="310"/>
    </location>
</feature>
<dbReference type="InterPro" id="IPR005174">
    <property type="entry name" value="KIB1-4_b-propeller"/>
</dbReference>
<evidence type="ECO:0000313" key="3">
    <source>
        <dbReference type="Proteomes" id="UP000324705"/>
    </source>
</evidence>
<protein>
    <recommendedName>
        <fullName evidence="1">KIB1-4 beta-propeller domain-containing protein</fullName>
    </recommendedName>
</protein>
<evidence type="ECO:0000259" key="1">
    <source>
        <dbReference type="Pfam" id="PF03478"/>
    </source>
</evidence>